<protein>
    <submittedName>
        <fullName evidence="13">ER membrane protein complex subunit 1</fullName>
    </submittedName>
</protein>
<keyword evidence="12" id="KW-1185">Reference proteome</keyword>
<keyword evidence="6" id="KW-0966">Cell projection</keyword>
<feature type="domain" description="BBS2 hairpin" evidence="11">
    <location>
        <begin position="420"/>
        <end position="470"/>
    </location>
</feature>
<name>A0A0N5A3K0_PARTI</name>
<dbReference type="CDD" id="cd07061">
    <property type="entry name" value="HP_HAP_like"/>
    <property type="match status" value="1"/>
</dbReference>
<dbReference type="InterPro" id="IPR016616">
    <property type="entry name" value="Bardet-Biedl_syndrome_2_prot"/>
</dbReference>
<dbReference type="InterPro" id="IPR033379">
    <property type="entry name" value="Acid_Pase_AS"/>
</dbReference>
<dbReference type="InterPro" id="IPR055380">
    <property type="entry name" value="BBS2_hp_dom"/>
</dbReference>
<dbReference type="InterPro" id="IPR029429">
    <property type="entry name" value="BBS2_Mid"/>
</dbReference>
<evidence type="ECO:0000256" key="1">
    <source>
        <dbReference type="ARBA" id="ARBA00004138"/>
    </source>
</evidence>
<feature type="domain" description="BBS2 platform" evidence="10">
    <location>
        <begin position="327"/>
        <end position="407"/>
    </location>
</feature>
<dbReference type="SUPFAM" id="SSF50978">
    <property type="entry name" value="WD40 repeat-like"/>
    <property type="match status" value="1"/>
</dbReference>
<dbReference type="WBParaSite" id="PTRK_0001620500.1">
    <property type="protein sequence ID" value="PTRK_0001620500.1"/>
    <property type="gene ID" value="PTRK_0001620500"/>
</dbReference>
<keyword evidence="4" id="KW-0969">Cilium</keyword>
<dbReference type="InterPro" id="IPR029333">
    <property type="entry name" value="BBS2_GAE_dom"/>
</dbReference>
<dbReference type="InterPro" id="IPR055379">
    <property type="entry name" value="BBS2_pf_dom"/>
</dbReference>
<dbReference type="Pfam" id="PF14782">
    <property type="entry name" value="BBS2_GAE"/>
    <property type="match status" value="1"/>
</dbReference>
<dbReference type="GO" id="GO:0034464">
    <property type="term" value="C:BBSome"/>
    <property type="evidence" value="ECO:0007669"/>
    <property type="project" value="InterPro"/>
</dbReference>
<evidence type="ECO:0000259" key="10">
    <source>
        <dbReference type="Pfam" id="PF23350"/>
    </source>
</evidence>
<keyword evidence="3" id="KW-0963">Cytoplasm</keyword>
<dbReference type="AlphaFoldDB" id="A0A0N5A3K0"/>
<dbReference type="InterPro" id="IPR036322">
    <property type="entry name" value="WD40_repeat_dom_sf"/>
</dbReference>
<dbReference type="STRING" id="131310.A0A0N5A3K0"/>
<evidence type="ECO:0000256" key="7">
    <source>
        <dbReference type="SAM" id="Coils"/>
    </source>
</evidence>
<dbReference type="Pfam" id="PF23350">
    <property type="entry name" value="BBS2_pf"/>
    <property type="match status" value="1"/>
</dbReference>
<evidence type="ECO:0000256" key="6">
    <source>
        <dbReference type="ARBA" id="ARBA00023273"/>
    </source>
</evidence>
<dbReference type="GO" id="GO:0016020">
    <property type="term" value="C:membrane"/>
    <property type="evidence" value="ECO:0007669"/>
    <property type="project" value="TreeGrafter"/>
</dbReference>
<keyword evidence="7" id="KW-0175">Coiled coil</keyword>
<dbReference type="InterPro" id="IPR029033">
    <property type="entry name" value="His_PPase_superfam"/>
</dbReference>
<evidence type="ECO:0000313" key="13">
    <source>
        <dbReference type="WBParaSite" id="PTRK_0001620500.1"/>
    </source>
</evidence>
<dbReference type="Pfam" id="PF23353">
    <property type="entry name" value="BBS2_hp"/>
    <property type="match status" value="1"/>
</dbReference>
<dbReference type="PANTHER" id="PTHR32465:SF0">
    <property type="entry name" value="BARDET-BIEDL SYNDROME 2 PROTEIN"/>
    <property type="match status" value="1"/>
</dbReference>
<dbReference type="GO" id="GO:0031514">
    <property type="term" value="C:motile cilium"/>
    <property type="evidence" value="ECO:0007669"/>
    <property type="project" value="TreeGrafter"/>
</dbReference>
<dbReference type="InterPro" id="IPR000560">
    <property type="entry name" value="His_Pase_clade-2"/>
</dbReference>
<evidence type="ECO:0000259" key="11">
    <source>
        <dbReference type="Pfam" id="PF23353"/>
    </source>
</evidence>
<evidence type="ECO:0000259" key="8">
    <source>
        <dbReference type="Pfam" id="PF14782"/>
    </source>
</evidence>
<dbReference type="GO" id="GO:1905515">
    <property type="term" value="P:non-motile cilium assembly"/>
    <property type="evidence" value="ECO:0007669"/>
    <property type="project" value="InterPro"/>
</dbReference>
<dbReference type="PROSITE" id="PS00616">
    <property type="entry name" value="HIS_ACID_PHOSPHAT_1"/>
    <property type="match status" value="1"/>
</dbReference>
<evidence type="ECO:0000313" key="12">
    <source>
        <dbReference type="Proteomes" id="UP000038045"/>
    </source>
</evidence>
<feature type="domain" description="BBS2 GAE" evidence="8">
    <location>
        <begin position="235"/>
        <end position="317"/>
    </location>
</feature>
<evidence type="ECO:0000256" key="2">
    <source>
        <dbReference type="ARBA" id="ARBA00004245"/>
    </source>
</evidence>
<evidence type="ECO:0000256" key="3">
    <source>
        <dbReference type="ARBA" id="ARBA00022490"/>
    </source>
</evidence>
<keyword evidence="5" id="KW-0206">Cytoskeleton</keyword>
<dbReference type="GO" id="GO:0043005">
    <property type="term" value="C:neuron projection"/>
    <property type="evidence" value="ECO:0007669"/>
    <property type="project" value="TreeGrafter"/>
</dbReference>
<dbReference type="GO" id="GO:0036064">
    <property type="term" value="C:ciliary basal body"/>
    <property type="evidence" value="ECO:0007669"/>
    <property type="project" value="TreeGrafter"/>
</dbReference>
<accession>A0A0N5A3K0</accession>
<dbReference type="Pfam" id="PF00328">
    <property type="entry name" value="His_Phos_2"/>
    <property type="match status" value="1"/>
</dbReference>
<organism evidence="12 13">
    <name type="scientific">Parastrongyloides trichosuri</name>
    <name type="common">Possum-specific nematode worm</name>
    <dbReference type="NCBI Taxonomy" id="131310"/>
    <lineage>
        <taxon>Eukaryota</taxon>
        <taxon>Metazoa</taxon>
        <taxon>Ecdysozoa</taxon>
        <taxon>Nematoda</taxon>
        <taxon>Chromadorea</taxon>
        <taxon>Rhabditida</taxon>
        <taxon>Tylenchina</taxon>
        <taxon>Panagrolaimomorpha</taxon>
        <taxon>Strongyloidoidea</taxon>
        <taxon>Strongyloididae</taxon>
        <taxon>Parastrongyloides</taxon>
    </lineage>
</organism>
<dbReference type="Proteomes" id="UP000038045">
    <property type="component" value="Unplaced"/>
</dbReference>
<proteinExistence type="predicted"/>
<dbReference type="SUPFAM" id="SSF53254">
    <property type="entry name" value="Phosphoglycerate mutase-like"/>
    <property type="match status" value="1"/>
</dbReference>
<dbReference type="PANTHER" id="PTHR32465">
    <property type="entry name" value="BARDET-BIEDL SYNDROME 2 PROTEIN"/>
    <property type="match status" value="1"/>
</dbReference>
<dbReference type="Pfam" id="PF14783">
    <property type="entry name" value="BBS2_Mid"/>
    <property type="match status" value="1"/>
</dbReference>
<dbReference type="Gene3D" id="3.40.50.1240">
    <property type="entry name" value="Phosphoglycerate mutase-like"/>
    <property type="match status" value="1"/>
</dbReference>
<evidence type="ECO:0000256" key="5">
    <source>
        <dbReference type="ARBA" id="ARBA00023212"/>
    </source>
</evidence>
<feature type="coiled-coil region" evidence="7">
    <location>
        <begin position="180"/>
        <end position="207"/>
    </location>
</feature>
<reference evidence="13" key="1">
    <citation type="submission" date="2017-02" db="UniProtKB">
        <authorList>
            <consortium name="WormBaseParasite"/>
        </authorList>
    </citation>
    <scope>IDENTIFICATION</scope>
</reference>
<evidence type="ECO:0000256" key="4">
    <source>
        <dbReference type="ARBA" id="ARBA00023069"/>
    </source>
</evidence>
<sequence>MWGFDEKGNELFWTTIGGNITCIAICDVDDDKKNKILIGSEDTEIKIFRKDMLVGEVIEGDSVSYIGTISEGFFGYSLINGTFGLFKGKSRLWRIKSKTSIVSFALFPDEKSVACIFTNGKIDIRSINNGDVMHKISLDTTVTNAFVAKIIEDETDQLTIVTKEGRVIGYKFKDSNTITNDRTQQMLREYTMKKTNLLKELNHYDRKSTDECPLGFKIIKDSHLTCFFTADMKDGLLLHVNMENTDVIIKSVIMFGEGIFPGESCIIHPNEDLSNNIQIPIKLSKEIALELHLKVMIGGSYDNQFQIIEVTKRLPKFASLVNYEGDNIVPTSKVEFKFGAKKRSLKSWFEENFLETVTIEDDTLVKKLYNLRTKEPLIIRTDGDSSFTIQHNDIKLAGDIIQTIGEYYRLKNLKSVAYYPTEFEKLQKMFEGIEECYEVQKQFTAEFAQKVSMTKECVIRGEDALHFHHLDLKMSSRLLLVLSIIFLIFPLSIACSKSKDSLVFVQAVWRHGSRAPGKKPYPNDIHDENAWPNGWEQLTSKGMQQMKTLGAFFKKRYIDSFVDETFSQKEIFIRSSDSPRALVSATAFVNGMFPKDKNTPHGLPSQIAPIHAPFPDDNDPLLKATSFECPEYDKEADEINENLYSSIEKNYTEFFQFLGNVTGFGSEITLKNVVGLSNIQSEIDYDLEQPDWVYKKWPEYDNNSTMDVVNEIKRLVRLSEFNNDKLAKFRGGYLLGNWLSNINKIATNSTTASRKMILYSSHDGTLLSLMAALNLNPNSLIPYTGCIIMEVHKSEDDTPYVKLYYKTPDEFTKLTIPGCSDTCTVNEFNNLYFDRSIMTKKELFSDCARTYCDAEDGGIFDYID</sequence>
<comment type="subcellular location">
    <subcellularLocation>
        <location evidence="1">Cell projection</location>
        <location evidence="1">Cilium</location>
    </subcellularLocation>
    <subcellularLocation>
        <location evidence="2">Cytoplasm</location>
        <location evidence="2">Cytoskeleton</location>
    </subcellularLocation>
</comment>
<evidence type="ECO:0000259" key="9">
    <source>
        <dbReference type="Pfam" id="PF14783"/>
    </source>
</evidence>
<dbReference type="GO" id="GO:0016791">
    <property type="term" value="F:phosphatase activity"/>
    <property type="evidence" value="ECO:0007669"/>
    <property type="project" value="UniProtKB-ARBA"/>
</dbReference>
<feature type="domain" description="Ciliary BBSome complex subunit 2 middle region" evidence="9">
    <location>
        <begin position="23"/>
        <end position="125"/>
    </location>
</feature>